<evidence type="ECO:0000256" key="1">
    <source>
        <dbReference type="ARBA" id="ARBA00023015"/>
    </source>
</evidence>
<protein>
    <submittedName>
        <fullName evidence="5">Helix-turn-helix transcriptional regulator</fullName>
    </submittedName>
</protein>
<name>A0ABY7V8J4_9GAMM</name>
<dbReference type="Gene3D" id="2.60.120.10">
    <property type="entry name" value="Jelly Rolls"/>
    <property type="match status" value="1"/>
</dbReference>
<dbReference type="InterPro" id="IPR009057">
    <property type="entry name" value="Homeodomain-like_sf"/>
</dbReference>
<dbReference type="InterPro" id="IPR018060">
    <property type="entry name" value="HTH_AraC"/>
</dbReference>
<evidence type="ECO:0000256" key="3">
    <source>
        <dbReference type="ARBA" id="ARBA00023163"/>
    </source>
</evidence>
<feature type="domain" description="HTH araC/xylS-type" evidence="4">
    <location>
        <begin position="163"/>
        <end position="260"/>
    </location>
</feature>
<keyword evidence="6" id="KW-1185">Reference proteome</keyword>
<dbReference type="SUPFAM" id="SSF51182">
    <property type="entry name" value="RmlC-like cupins"/>
    <property type="match status" value="1"/>
</dbReference>
<dbReference type="SMART" id="SM00342">
    <property type="entry name" value="HTH_ARAC"/>
    <property type="match status" value="1"/>
</dbReference>
<dbReference type="Pfam" id="PF12833">
    <property type="entry name" value="HTH_18"/>
    <property type="match status" value="1"/>
</dbReference>
<dbReference type="PANTHER" id="PTHR11019:SF159">
    <property type="entry name" value="TRANSCRIPTIONAL REGULATOR-RELATED"/>
    <property type="match status" value="1"/>
</dbReference>
<evidence type="ECO:0000313" key="5">
    <source>
        <dbReference type="EMBL" id="WDE09979.1"/>
    </source>
</evidence>
<dbReference type="CDD" id="cd06124">
    <property type="entry name" value="cupin_NimR-like_N"/>
    <property type="match status" value="1"/>
</dbReference>
<keyword evidence="2" id="KW-0238">DNA-binding</keyword>
<dbReference type="RefSeq" id="WP_274049988.1">
    <property type="nucleotide sequence ID" value="NZ_CP059693.1"/>
</dbReference>
<organism evidence="5 6">
    <name type="scientific">Thalassomonas haliotis</name>
    <dbReference type="NCBI Taxonomy" id="485448"/>
    <lineage>
        <taxon>Bacteria</taxon>
        <taxon>Pseudomonadati</taxon>
        <taxon>Pseudomonadota</taxon>
        <taxon>Gammaproteobacteria</taxon>
        <taxon>Alteromonadales</taxon>
        <taxon>Colwelliaceae</taxon>
        <taxon>Thalassomonas</taxon>
    </lineage>
</organism>
<dbReference type="InterPro" id="IPR014710">
    <property type="entry name" value="RmlC-like_jellyroll"/>
</dbReference>
<keyword evidence="3" id="KW-0804">Transcription</keyword>
<evidence type="ECO:0000313" key="6">
    <source>
        <dbReference type="Proteomes" id="UP001215231"/>
    </source>
</evidence>
<sequence length="268" mass="30084">MSAKLTRSTNHLDFQELPQTFAVMVKEFPDGFYIKEHQHQRHQLLYASSGIMRLYTENEIWTVPNDRAIYIPGGRLHAVRMYGKVTMRTLYIDASHSQSGQESLRVIAVSALMRELIRALGQEAVDYQAGSRGEQIAHLIASELALAENEALNIPLPKDPRLQTLCSYLLAEPSERKTLDDWAVVCGASPRTLSRLFEQELGLSFRRWRQIIRFHHAIKSLAQGKPIKRVAGECGYLSPSAFSSAFQSFIGYPPSMVAGREVAPVATP</sequence>
<gene>
    <name evidence="5" type="ORF">H3N35_16935</name>
</gene>
<dbReference type="Pfam" id="PF02311">
    <property type="entry name" value="AraC_binding"/>
    <property type="match status" value="1"/>
</dbReference>
<reference evidence="5 6" key="1">
    <citation type="journal article" date="2022" name="Mar. Drugs">
        <title>Bioassay-Guided Fractionation Leads to the Detection of Cholic Acid Generated by the Rare Thalassomonas sp.</title>
        <authorList>
            <person name="Pheiffer F."/>
            <person name="Schneider Y.K."/>
            <person name="Hansen E.H."/>
            <person name="Andersen J.H."/>
            <person name="Isaksson J."/>
            <person name="Busche T."/>
            <person name="R C."/>
            <person name="Kalinowski J."/>
            <person name="Zyl L.V."/>
            <person name="Trindade M."/>
        </authorList>
    </citation>
    <scope>NUCLEOTIDE SEQUENCE [LARGE SCALE GENOMIC DNA]</scope>
    <source>
        <strain evidence="5 6">A5K-61T</strain>
    </source>
</reference>
<dbReference type="InterPro" id="IPR003313">
    <property type="entry name" value="AraC-bd"/>
</dbReference>
<proteinExistence type="predicted"/>
<dbReference type="Gene3D" id="1.10.10.60">
    <property type="entry name" value="Homeodomain-like"/>
    <property type="match status" value="1"/>
</dbReference>
<dbReference type="InterPro" id="IPR011051">
    <property type="entry name" value="RmlC_Cupin_sf"/>
</dbReference>
<keyword evidence="1" id="KW-0805">Transcription regulation</keyword>
<evidence type="ECO:0000256" key="2">
    <source>
        <dbReference type="ARBA" id="ARBA00023125"/>
    </source>
</evidence>
<dbReference type="SUPFAM" id="SSF46689">
    <property type="entry name" value="Homeodomain-like"/>
    <property type="match status" value="1"/>
</dbReference>
<dbReference type="PANTHER" id="PTHR11019">
    <property type="entry name" value="HTH-TYPE TRANSCRIPTIONAL REGULATOR NIMR"/>
    <property type="match status" value="1"/>
</dbReference>
<accession>A0ABY7V8J4</accession>
<dbReference type="Proteomes" id="UP001215231">
    <property type="component" value="Chromosome"/>
</dbReference>
<evidence type="ECO:0000259" key="4">
    <source>
        <dbReference type="PROSITE" id="PS01124"/>
    </source>
</evidence>
<dbReference type="PROSITE" id="PS01124">
    <property type="entry name" value="HTH_ARAC_FAMILY_2"/>
    <property type="match status" value="1"/>
</dbReference>
<dbReference type="EMBL" id="CP059693">
    <property type="protein sequence ID" value="WDE09979.1"/>
    <property type="molecule type" value="Genomic_DNA"/>
</dbReference>